<dbReference type="Proteomes" id="UP000663419">
    <property type="component" value="Chromosome 2"/>
</dbReference>
<evidence type="ECO:0000313" key="2">
    <source>
        <dbReference type="EMBL" id="QSS50854.1"/>
    </source>
</evidence>
<protein>
    <submittedName>
        <fullName evidence="2">Arginine permease</fullName>
    </submittedName>
</protein>
<feature type="compositionally biased region" description="Polar residues" evidence="1">
    <location>
        <begin position="17"/>
        <end position="28"/>
    </location>
</feature>
<evidence type="ECO:0000313" key="3">
    <source>
        <dbReference type="Proteomes" id="UP000663419"/>
    </source>
</evidence>
<dbReference type="EMBL" id="CP069103">
    <property type="protein sequence ID" value="QSS50854.1"/>
    <property type="molecule type" value="Genomic_DNA"/>
</dbReference>
<feature type="compositionally biased region" description="Basic and acidic residues" evidence="1">
    <location>
        <begin position="1"/>
        <end position="16"/>
    </location>
</feature>
<feature type="region of interest" description="Disordered" evidence="1">
    <location>
        <begin position="1"/>
        <end position="31"/>
    </location>
</feature>
<name>A0A8A1LEI6_AJEC8</name>
<reference evidence="2" key="1">
    <citation type="submission" date="2021-01" db="EMBL/GenBank/DDBJ databases">
        <title>Chromosome-level genome assembly of a human fungal pathogen reveals clustering of transcriptionally co-regulated genes.</title>
        <authorList>
            <person name="Voorhies M."/>
            <person name="Cohen S."/>
            <person name="Shea T.P."/>
            <person name="Petrus S."/>
            <person name="Munoz J.F."/>
            <person name="Poplawski S."/>
            <person name="Goldman W.E."/>
            <person name="Michael T."/>
            <person name="Cuomo C.A."/>
            <person name="Sil A."/>
            <person name="Beyhan S."/>
        </authorList>
    </citation>
    <scope>NUCLEOTIDE SEQUENCE</scope>
    <source>
        <strain evidence="2">H88</strain>
    </source>
</reference>
<dbReference type="AlphaFoldDB" id="A0A8A1LEI6"/>
<organism evidence="2 3">
    <name type="scientific">Ajellomyces capsulatus (strain H88)</name>
    <name type="common">Darling's disease fungus</name>
    <name type="synonym">Histoplasma capsulatum</name>
    <dbReference type="NCBI Taxonomy" id="544711"/>
    <lineage>
        <taxon>Eukaryota</taxon>
        <taxon>Fungi</taxon>
        <taxon>Dikarya</taxon>
        <taxon>Ascomycota</taxon>
        <taxon>Pezizomycotina</taxon>
        <taxon>Eurotiomycetes</taxon>
        <taxon>Eurotiomycetidae</taxon>
        <taxon>Onygenales</taxon>
        <taxon>Ajellomycetaceae</taxon>
        <taxon>Histoplasma</taxon>
    </lineage>
</organism>
<evidence type="ECO:0000256" key="1">
    <source>
        <dbReference type="SAM" id="MobiDB-lite"/>
    </source>
</evidence>
<proteinExistence type="predicted"/>
<dbReference type="VEuPathDB" id="FungiDB:I7I53_06019"/>
<gene>
    <name evidence="2" type="ORF">I7I53_06019</name>
</gene>
<accession>A0A8A1LEI6</accession>
<sequence length="77" mass="8779">MADLIDHESLNQDEKGTTATVGDTSSSPCHHESFWHQSSQLFQLQRKLKSRHLQMIAIGMYIQMLSLSIRNFTVESS</sequence>